<evidence type="ECO:0000256" key="2">
    <source>
        <dbReference type="SAM" id="SignalP"/>
    </source>
</evidence>
<feature type="compositionally biased region" description="Polar residues" evidence="1">
    <location>
        <begin position="98"/>
        <end position="119"/>
    </location>
</feature>
<feature type="region of interest" description="Disordered" evidence="1">
    <location>
        <begin position="49"/>
        <end position="121"/>
    </location>
</feature>
<dbReference type="AlphaFoldDB" id="A0A8T1BYS1"/>
<dbReference type="EMBL" id="RCMI01000406">
    <property type="protein sequence ID" value="KAG2912644.1"/>
    <property type="molecule type" value="Genomic_DNA"/>
</dbReference>
<dbReference type="Proteomes" id="UP000774804">
    <property type="component" value="Unassembled WGS sequence"/>
</dbReference>
<feature type="compositionally biased region" description="Polar residues" evidence="1">
    <location>
        <begin position="69"/>
        <end position="88"/>
    </location>
</feature>
<comment type="caution">
    <text evidence="3">The sequence shown here is derived from an EMBL/GenBank/DDBJ whole genome shotgun (WGS) entry which is preliminary data.</text>
</comment>
<feature type="signal peptide" evidence="2">
    <location>
        <begin position="1"/>
        <end position="18"/>
    </location>
</feature>
<dbReference type="VEuPathDB" id="FungiDB:PC110_g10330"/>
<keyword evidence="2" id="KW-0732">Signal</keyword>
<gene>
    <name evidence="3" type="ORF">PC115_g12275</name>
</gene>
<sequence>MLSCKTFLKLFAVAVALSEFTAHAGSAHAADCEMIYDVVTPAPTVPVTPCPSKTTQGPEVQDFTPTDVEGQSTTHYGTPSIGYNTNADNGLVGDGDVLSTSKSAAEHPSTANGDTSAPSNEVDVVTENTDTPTISNSADNAPAVVNTAENKQTGSLGEQVGTDADVSADVGVDADLNANVGAGAGVSVGAGVGASLDADADLSAGVGVDADLNANVGAGAGVSVGAGVGASLDADADLSAGVGVDADLNANVGAGAGVSVGAGVGASLDADADLSAGVGVDADLNANDTGDALGSNPSRIPFLEGATAQPDL</sequence>
<reference evidence="3" key="1">
    <citation type="submission" date="2018-10" db="EMBL/GenBank/DDBJ databases">
        <title>Effector identification in a new, highly contiguous assembly of the strawberry crown rot pathogen Phytophthora cactorum.</title>
        <authorList>
            <person name="Armitage A.D."/>
            <person name="Nellist C.F."/>
            <person name="Bates H."/>
            <person name="Vickerstaff R.J."/>
            <person name="Harrison R.J."/>
        </authorList>
    </citation>
    <scope>NUCLEOTIDE SEQUENCE</scope>
    <source>
        <strain evidence="3">4032</strain>
    </source>
</reference>
<evidence type="ECO:0000256" key="1">
    <source>
        <dbReference type="SAM" id="MobiDB-lite"/>
    </source>
</evidence>
<evidence type="ECO:0000313" key="4">
    <source>
        <dbReference type="Proteomes" id="UP000774804"/>
    </source>
</evidence>
<organism evidence="3 4">
    <name type="scientific">Phytophthora cactorum</name>
    <dbReference type="NCBI Taxonomy" id="29920"/>
    <lineage>
        <taxon>Eukaryota</taxon>
        <taxon>Sar</taxon>
        <taxon>Stramenopiles</taxon>
        <taxon>Oomycota</taxon>
        <taxon>Peronosporomycetes</taxon>
        <taxon>Peronosporales</taxon>
        <taxon>Peronosporaceae</taxon>
        <taxon>Phytophthora</taxon>
    </lineage>
</organism>
<evidence type="ECO:0000313" key="3">
    <source>
        <dbReference type="EMBL" id="KAG2912644.1"/>
    </source>
</evidence>
<name>A0A8T1BYS1_9STRA</name>
<feature type="region of interest" description="Disordered" evidence="1">
    <location>
        <begin position="289"/>
        <end position="312"/>
    </location>
</feature>
<accession>A0A8T1BYS1</accession>
<protein>
    <submittedName>
        <fullName evidence="3">Uncharacterized protein</fullName>
    </submittedName>
</protein>
<feature type="chain" id="PRO_5035946282" evidence="2">
    <location>
        <begin position="19"/>
        <end position="312"/>
    </location>
</feature>
<proteinExistence type="predicted"/>